<name>A0A3M7PIZ4_BRAPC</name>
<dbReference type="Proteomes" id="UP000276133">
    <property type="component" value="Unassembled WGS sequence"/>
</dbReference>
<proteinExistence type="predicted"/>
<keyword evidence="2" id="KW-1185">Reference proteome</keyword>
<organism evidence="1 2">
    <name type="scientific">Brachionus plicatilis</name>
    <name type="common">Marine rotifer</name>
    <name type="synonym">Brachionus muelleri</name>
    <dbReference type="NCBI Taxonomy" id="10195"/>
    <lineage>
        <taxon>Eukaryota</taxon>
        <taxon>Metazoa</taxon>
        <taxon>Spiralia</taxon>
        <taxon>Gnathifera</taxon>
        <taxon>Rotifera</taxon>
        <taxon>Eurotatoria</taxon>
        <taxon>Monogononta</taxon>
        <taxon>Pseudotrocha</taxon>
        <taxon>Ploima</taxon>
        <taxon>Brachionidae</taxon>
        <taxon>Brachionus</taxon>
    </lineage>
</organism>
<accession>A0A3M7PIZ4</accession>
<comment type="caution">
    <text evidence="1">The sequence shown here is derived from an EMBL/GenBank/DDBJ whole genome shotgun (WGS) entry which is preliminary data.</text>
</comment>
<gene>
    <name evidence="1" type="ORF">BpHYR1_018426</name>
</gene>
<evidence type="ECO:0000313" key="2">
    <source>
        <dbReference type="Proteomes" id="UP000276133"/>
    </source>
</evidence>
<dbReference type="AlphaFoldDB" id="A0A3M7PIZ4"/>
<reference evidence="1 2" key="1">
    <citation type="journal article" date="2018" name="Sci. Rep.">
        <title>Genomic signatures of local adaptation to the degree of environmental predictability in rotifers.</title>
        <authorList>
            <person name="Franch-Gras L."/>
            <person name="Hahn C."/>
            <person name="Garcia-Roger E.M."/>
            <person name="Carmona M.J."/>
            <person name="Serra M."/>
            <person name="Gomez A."/>
        </authorList>
    </citation>
    <scope>NUCLEOTIDE SEQUENCE [LARGE SCALE GENOMIC DNA]</scope>
    <source>
        <strain evidence="1">HYR1</strain>
    </source>
</reference>
<dbReference type="EMBL" id="REGN01010412">
    <property type="protein sequence ID" value="RMZ99095.1"/>
    <property type="molecule type" value="Genomic_DNA"/>
</dbReference>
<protein>
    <submittedName>
        <fullName evidence="1">Uncharacterized protein</fullName>
    </submittedName>
</protein>
<evidence type="ECO:0000313" key="1">
    <source>
        <dbReference type="EMBL" id="RMZ99095.1"/>
    </source>
</evidence>
<sequence>MALGSPAPFSLFTLLFLLLALLTTLSVSGTLVEALLVVLALFFWCTLACRLRSSDLAKRLLQISQENGFSPV</sequence>